<evidence type="ECO:0000313" key="7">
    <source>
        <dbReference type="Proteomes" id="UP000694558"/>
    </source>
</evidence>
<dbReference type="PANTHER" id="PTHR15348">
    <property type="entry name" value="AT-RICH INTERACTIVE DOMAIN-CONTAINING PROTEIN ARID DOMAIN- CONTAINING PROTEIN DEAD RINGER PROTEIN B-CELL REGULATOR OF IGH TRANSCRIPTION BRIGHT"/>
    <property type="match status" value="1"/>
</dbReference>
<evidence type="ECO:0000313" key="6">
    <source>
        <dbReference type="Ensembl" id="ENSSMAP00000019687.2"/>
    </source>
</evidence>
<feature type="region of interest" description="Disordered" evidence="5">
    <location>
        <begin position="95"/>
        <end position="128"/>
    </location>
</feature>
<accession>A0A8D3AKK7</accession>
<keyword evidence="1 4" id="KW-0805">Transcription regulation</keyword>
<reference evidence="6" key="2">
    <citation type="submission" date="2025-08" db="UniProtKB">
        <authorList>
            <consortium name="Ensembl"/>
        </authorList>
    </citation>
    <scope>IDENTIFICATION</scope>
</reference>
<evidence type="ECO:0000256" key="2">
    <source>
        <dbReference type="ARBA" id="ARBA00023163"/>
    </source>
</evidence>
<keyword evidence="3 4" id="KW-0539">Nucleus</keyword>
<keyword evidence="2" id="KW-0804">Transcription</keyword>
<feature type="region of interest" description="Disordered" evidence="5">
    <location>
        <begin position="421"/>
        <end position="446"/>
    </location>
</feature>
<dbReference type="InterPro" id="IPR036431">
    <property type="entry name" value="ARID_dom_sf"/>
</dbReference>
<comment type="subcellular location">
    <subcellularLocation>
        <location evidence="4">Nucleus</location>
    </subcellularLocation>
</comment>
<evidence type="ECO:0000256" key="1">
    <source>
        <dbReference type="ARBA" id="ARBA00023015"/>
    </source>
</evidence>
<feature type="compositionally biased region" description="Polar residues" evidence="5">
    <location>
        <begin position="495"/>
        <end position="517"/>
    </location>
</feature>
<dbReference type="GO" id="GO:0003677">
    <property type="term" value="F:DNA binding"/>
    <property type="evidence" value="ECO:0007669"/>
    <property type="project" value="UniProtKB-UniRule"/>
</dbReference>
<dbReference type="PANTHER" id="PTHR15348:SF0">
    <property type="entry name" value="PROTEIN DEAD RINGER"/>
    <property type="match status" value="1"/>
</dbReference>
<feature type="compositionally biased region" description="Polar residues" evidence="5">
    <location>
        <begin position="114"/>
        <end position="123"/>
    </location>
</feature>
<feature type="region of interest" description="Disordered" evidence="5">
    <location>
        <begin position="489"/>
        <end position="539"/>
    </location>
</feature>
<feature type="compositionally biased region" description="Basic and acidic residues" evidence="5">
    <location>
        <begin position="518"/>
        <end position="531"/>
    </location>
</feature>
<feature type="region of interest" description="Disordered" evidence="5">
    <location>
        <begin position="210"/>
        <end position="266"/>
    </location>
</feature>
<dbReference type="SUPFAM" id="SSF46774">
    <property type="entry name" value="ARID-like"/>
    <property type="match status" value="1"/>
</dbReference>
<evidence type="ECO:0000256" key="4">
    <source>
        <dbReference type="RuleBase" id="RU369100"/>
    </source>
</evidence>
<dbReference type="SMART" id="SM01014">
    <property type="entry name" value="ARID"/>
    <property type="match status" value="1"/>
</dbReference>
<protein>
    <recommendedName>
        <fullName evidence="4">AT-rich interactive domain-containing protein 3</fullName>
        <shortName evidence="4">ARID domain-containing protein</shortName>
    </recommendedName>
</protein>
<dbReference type="GO" id="GO:0005634">
    <property type="term" value="C:nucleus"/>
    <property type="evidence" value="ECO:0007669"/>
    <property type="project" value="UniProtKB-SubCell"/>
</dbReference>
<keyword evidence="4" id="KW-0238">DNA-binding</keyword>
<dbReference type="GO" id="GO:0006357">
    <property type="term" value="P:regulation of transcription by RNA polymerase II"/>
    <property type="evidence" value="ECO:0007669"/>
    <property type="project" value="InterPro"/>
</dbReference>
<evidence type="ECO:0000256" key="5">
    <source>
        <dbReference type="SAM" id="MobiDB-lite"/>
    </source>
</evidence>
<feature type="region of interest" description="Disordered" evidence="5">
    <location>
        <begin position="283"/>
        <end position="345"/>
    </location>
</feature>
<comment type="subunit">
    <text evidence="4">Homodimer.</text>
</comment>
<dbReference type="Proteomes" id="UP000694558">
    <property type="component" value="Chromosome 16"/>
</dbReference>
<evidence type="ECO:0000256" key="3">
    <source>
        <dbReference type="ARBA" id="ARBA00023242"/>
    </source>
</evidence>
<dbReference type="AlphaFoldDB" id="A0A8D3AKK7"/>
<feature type="compositionally biased region" description="Polar residues" evidence="5">
    <location>
        <begin position="210"/>
        <end position="230"/>
    </location>
</feature>
<sequence>MAHGEIHGKRTRELVDEITEEQFLKDLHLFMRMRDTPIERIPHLGFKQRNPRSTSAATCTRRHYEKLLLPYECHKKCILMNALPQHQPKLLHDINFNKDDEDGQRPAKRKLLSTPRNLQSEPRGNNFPLPLQYPHYYHPSHAVRPPYVSIPSSVLTSQSTPSPEPQFSFHPTHLNTTDRVKEPLEHLRDLAEQYKTSSGLAEPLNLSIKAQSQEADRNPASSFAPPSSGKNPKFLNKPSPLYTPHRPPVMRSDECETQDGEADVTSYSYPAKEGEEYVIDVTTSSGNTPEHTPTMRTDKGATAMAPKSSSPKRDFTIRPKEAREGNSEVRGLNLSYTLPSPPQDNGGKMEIQIPLAMFQSWLRLCGSSAMINGVKQLHTLPTLEGHSAQRNCSDTEVLPTNLSLHTDHQHWSLAAEDLRVRQKSVPSPPPTPQTTENHHHTSQNHFTSYKPLTSCGILKSASSWDVYPVDQQDVNQSYGSKASNSWDAYKKETPTSHNRVKTVSSPLTVQRDITATKSHYEEPPRGEKDSSEMGPSSVLMVNSGSASLLHLTTEEVMKLKKIISSSL</sequence>
<proteinExistence type="predicted"/>
<reference evidence="6" key="1">
    <citation type="submission" date="2023-05" db="EMBL/GenBank/DDBJ databases">
        <title>High-quality long-read genome of Scophthalmus maximus.</title>
        <authorList>
            <person name="Lien S."/>
            <person name="Martinez P."/>
        </authorList>
    </citation>
    <scope>NUCLEOTIDE SEQUENCE [LARGE SCALE GENOMIC DNA]</scope>
</reference>
<feature type="region of interest" description="Disordered" evidence="5">
    <location>
        <begin position="154"/>
        <end position="174"/>
    </location>
</feature>
<dbReference type="InterPro" id="IPR045147">
    <property type="entry name" value="ARI3A/B/C"/>
</dbReference>
<name>A0A8D3AKK7_SCOMX</name>
<dbReference type="Ensembl" id="ENSSMAT00000019930.2">
    <property type="protein sequence ID" value="ENSSMAP00000019687.2"/>
    <property type="gene ID" value="ENSSMAG00000012072.2"/>
</dbReference>
<dbReference type="GeneTree" id="ENSGT00940000181170"/>
<feature type="compositionally biased region" description="Basic and acidic residues" evidence="5">
    <location>
        <begin position="311"/>
        <end position="327"/>
    </location>
</feature>
<feature type="compositionally biased region" description="Polar residues" evidence="5">
    <location>
        <begin position="283"/>
        <end position="295"/>
    </location>
</feature>
<comment type="function">
    <text evidence="4">Transcription factor.</text>
</comment>
<organism evidence="6 7">
    <name type="scientific">Scophthalmus maximus</name>
    <name type="common">Turbot</name>
    <name type="synonym">Psetta maxima</name>
    <dbReference type="NCBI Taxonomy" id="52904"/>
    <lineage>
        <taxon>Eukaryota</taxon>
        <taxon>Metazoa</taxon>
        <taxon>Chordata</taxon>
        <taxon>Craniata</taxon>
        <taxon>Vertebrata</taxon>
        <taxon>Euteleostomi</taxon>
        <taxon>Actinopterygii</taxon>
        <taxon>Neopterygii</taxon>
        <taxon>Teleostei</taxon>
        <taxon>Neoteleostei</taxon>
        <taxon>Acanthomorphata</taxon>
        <taxon>Carangaria</taxon>
        <taxon>Pleuronectiformes</taxon>
        <taxon>Pleuronectoidei</taxon>
        <taxon>Scophthalmidae</taxon>
        <taxon>Scophthalmus</taxon>
    </lineage>
</organism>